<reference evidence="2 3" key="1">
    <citation type="submission" date="2016-10" db="EMBL/GenBank/DDBJ databases">
        <authorList>
            <person name="de Groot N.N."/>
        </authorList>
    </citation>
    <scope>NUCLEOTIDE SEQUENCE [LARGE SCALE GENOMIC DNA]</scope>
    <source>
        <strain evidence="2 3">AR40</strain>
    </source>
</reference>
<dbReference type="AlphaFoldDB" id="A0A1H9TV18"/>
<dbReference type="EMBL" id="FOGJ01000016">
    <property type="protein sequence ID" value="SES00767.1"/>
    <property type="molecule type" value="Genomic_DNA"/>
</dbReference>
<gene>
    <name evidence="2" type="ORF">SAMN04487884_11623</name>
</gene>
<dbReference type="RefSeq" id="WP_074756743.1">
    <property type="nucleotide sequence ID" value="NZ_FOGJ01000016.1"/>
</dbReference>
<proteinExistence type="predicted"/>
<evidence type="ECO:0000313" key="3">
    <source>
        <dbReference type="Proteomes" id="UP000182584"/>
    </source>
</evidence>
<dbReference type="GO" id="GO:0009100">
    <property type="term" value="P:glycoprotein metabolic process"/>
    <property type="evidence" value="ECO:0007669"/>
    <property type="project" value="UniProtKB-ARBA"/>
</dbReference>
<dbReference type="PANTHER" id="PTHR43404:SF2">
    <property type="entry name" value="LIPOPOLYSACCHARIDE CHOLINEPHOSPHOTRANSFERASE LICD"/>
    <property type="match status" value="1"/>
</dbReference>
<dbReference type="InterPro" id="IPR052942">
    <property type="entry name" value="LPS_cholinephosphotransferase"/>
</dbReference>
<dbReference type="GO" id="GO:0016740">
    <property type="term" value="F:transferase activity"/>
    <property type="evidence" value="ECO:0007669"/>
    <property type="project" value="UniProtKB-KW"/>
</dbReference>
<dbReference type="Proteomes" id="UP000182584">
    <property type="component" value="Unassembled WGS sequence"/>
</dbReference>
<dbReference type="OrthoDB" id="9786100at2"/>
<feature type="domain" description="LicD/FKTN/FKRP nucleotidyltransferase" evidence="1">
    <location>
        <begin position="46"/>
        <end position="284"/>
    </location>
</feature>
<evidence type="ECO:0000313" key="2">
    <source>
        <dbReference type="EMBL" id="SES00767.1"/>
    </source>
</evidence>
<dbReference type="InterPro" id="IPR007074">
    <property type="entry name" value="LicD/FKTN/FKRP_NTP_transf"/>
</dbReference>
<sequence>MIDLKGLNFPDGYFESEECCGFYITGMMKRLWAVQMNILSWIDEVCRKYGIHYIMDYGSMLGAVRHSGYIPWDDDLDIGMLRRDYNRFMGLVVGELPPYLSVKALFPEAVKPKEMIFGISNGTRLDTSPEFLERFYGCPYSTGVDIFVYDRVPEDPEQFEYQDSLIRALDRLLMLQWEVDDGSITEERRQEYKVIKESVENELDYSFSENENKSIQILRLLDIACSLCEDCGSKNVECREYSIYKGDKGFREEYFIDTIQLPFEGIMSVPVPRDYDTVLRNLYGEYMEQKMFTSSHDYPIYHNQRDELYRQYNIRGWKIPEEFLEYDKEGKLISDPNDFV</sequence>
<dbReference type="Pfam" id="PF04991">
    <property type="entry name" value="LicD"/>
    <property type="match status" value="1"/>
</dbReference>
<evidence type="ECO:0000259" key="1">
    <source>
        <dbReference type="Pfam" id="PF04991"/>
    </source>
</evidence>
<protein>
    <submittedName>
        <fullName evidence="2">Lipopolysaccharide cholinephosphotransferase</fullName>
    </submittedName>
</protein>
<accession>A0A1H9TV18</accession>
<organism evidence="2 3">
    <name type="scientific">Butyrivibrio fibrisolvens</name>
    <dbReference type="NCBI Taxonomy" id="831"/>
    <lineage>
        <taxon>Bacteria</taxon>
        <taxon>Bacillati</taxon>
        <taxon>Bacillota</taxon>
        <taxon>Clostridia</taxon>
        <taxon>Lachnospirales</taxon>
        <taxon>Lachnospiraceae</taxon>
        <taxon>Butyrivibrio</taxon>
    </lineage>
</organism>
<keyword evidence="2" id="KW-0808">Transferase</keyword>
<name>A0A1H9TV18_BUTFI</name>
<dbReference type="PANTHER" id="PTHR43404">
    <property type="entry name" value="LIPOPOLYSACCHARIDE CHOLINEPHOSPHOTRANSFERASE LICD"/>
    <property type="match status" value="1"/>
</dbReference>